<keyword evidence="3" id="KW-1185">Reference proteome</keyword>
<sequence length="96" mass="10723">GSERSPLSAILQSLCTTSANTSSFKTQREHIRWSSSPHFYSLASPLLRAPPKATPPSSLRCLHDNRSHKSPKEVRGMRKCCYVVLRTSTFDSFSIV</sequence>
<organism evidence="2 3">
    <name type="scientific">Oryzias sinensis</name>
    <name type="common">Chinese medaka</name>
    <dbReference type="NCBI Taxonomy" id="183150"/>
    <lineage>
        <taxon>Eukaryota</taxon>
        <taxon>Metazoa</taxon>
        <taxon>Chordata</taxon>
        <taxon>Craniata</taxon>
        <taxon>Vertebrata</taxon>
        <taxon>Euteleostomi</taxon>
        <taxon>Actinopterygii</taxon>
        <taxon>Neopterygii</taxon>
        <taxon>Teleostei</taxon>
        <taxon>Neoteleostei</taxon>
        <taxon>Acanthomorphata</taxon>
        <taxon>Ovalentaria</taxon>
        <taxon>Atherinomorphae</taxon>
        <taxon>Beloniformes</taxon>
        <taxon>Adrianichthyidae</taxon>
        <taxon>Oryziinae</taxon>
        <taxon>Oryzias</taxon>
    </lineage>
</organism>
<name>A0A8C7XZ86_9TELE</name>
<dbReference type="AlphaFoldDB" id="A0A8C7XZ86"/>
<evidence type="ECO:0000313" key="3">
    <source>
        <dbReference type="Proteomes" id="UP000694383"/>
    </source>
</evidence>
<feature type="region of interest" description="Disordered" evidence="1">
    <location>
        <begin position="51"/>
        <end position="70"/>
    </location>
</feature>
<dbReference type="Proteomes" id="UP000694383">
    <property type="component" value="Unplaced"/>
</dbReference>
<reference evidence="2" key="2">
    <citation type="submission" date="2025-09" db="UniProtKB">
        <authorList>
            <consortium name="Ensembl"/>
        </authorList>
    </citation>
    <scope>IDENTIFICATION</scope>
</reference>
<feature type="compositionally biased region" description="Basic and acidic residues" evidence="1">
    <location>
        <begin position="61"/>
        <end position="70"/>
    </location>
</feature>
<evidence type="ECO:0000313" key="2">
    <source>
        <dbReference type="Ensembl" id="ENSOSIP00000019079.1"/>
    </source>
</evidence>
<protein>
    <submittedName>
        <fullName evidence="2">Uncharacterized protein</fullName>
    </submittedName>
</protein>
<accession>A0A8C7XZ86</accession>
<dbReference type="Ensembl" id="ENSOSIT00000020154.1">
    <property type="protein sequence ID" value="ENSOSIP00000019079.1"/>
    <property type="gene ID" value="ENSOSIG00000010295.1"/>
</dbReference>
<reference evidence="2" key="1">
    <citation type="submission" date="2025-08" db="UniProtKB">
        <authorList>
            <consortium name="Ensembl"/>
        </authorList>
    </citation>
    <scope>IDENTIFICATION</scope>
</reference>
<evidence type="ECO:0000256" key="1">
    <source>
        <dbReference type="SAM" id="MobiDB-lite"/>
    </source>
</evidence>
<proteinExistence type="predicted"/>